<feature type="compositionally biased region" description="Acidic residues" evidence="2">
    <location>
        <begin position="241"/>
        <end position="252"/>
    </location>
</feature>
<reference evidence="3 4" key="1">
    <citation type="submission" date="2020-01" db="EMBL/GenBank/DDBJ databases">
        <title>PhicrAss002; a novel member of the crAss-like phage family isolated from the human gut following selective antibiotic enrichment.</title>
        <authorList>
            <person name="Guerin E."/>
            <person name="Shkoporov A.N."/>
            <person name="Stockdale S.R."/>
            <person name="Khokhlova E.V."/>
            <person name="Clooney A.G."/>
            <person name="Daly K.M."/>
            <person name="Draper L.A."/>
            <person name="Ross P.R."/>
            <person name="Hill C."/>
        </authorList>
    </citation>
    <scope>NUCLEOTIDE SEQUENCE [LARGE SCALE GENOMIC DNA]</scope>
</reference>
<evidence type="ECO:0000313" key="3">
    <source>
        <dbReference type="EMBL" id="QIG59143.1"/>
    </source>
</evidence>
<keyword evidence="1" id="KW-0175">Coiled coil</keyword>
<organism evidence="3 4">
    <name type="scientific">Bacteroides phage crAss002</name>
    <dbReference type="NCBI Taxonomy" id="2709317"/>
    <lineage>
        <taxon>Viruses</taxon>
        <taxon>Duplodnaviria</taxon>
        <taxon>Heunggongvirae</taxon>
        <taxon>Uroviricota</taxon>
        <taxon>Caudoviricetes</taxon>
        <taxon>Crassvirales</taxon>
        <taxon>Intestiviridae</taxon>
        <taxon>Churivirinae</taxon>
        <taxon>Jahgtovirus</taxon>
        <taxon>Jahgtovirus secundus</taxon>
    </lineage>
</organism>
<sequence length="4245" mass="489109">MVLDYSINIFDSVDNNAIFDTVSNYLINNIKYMSCTPSNPKLDKLLELTNNDVRKSTEYLATIEDTSFREWYQEKTGRDFNEESIDANTVNAIIAYNNRETINTQDYVQNVRTSRTGVFGNDIAKEDHAINILSTIYLKSQGSIRKALANRKRKGEKEVLKDKAGNELSPQAAVKLTMITYLNRHLKENDKKLTQEQKAYIGTIIRNLYDGGNYNRNELFDIVINSPEVISLSKEFGIDTNEDYETNDDAKEDSEQGSRQEDPETIASLRADWSELADQRKDIDKNVSKEVKEWFARLPKTNSNSFINEKPDTASDTYSGIAESAGFSSSFKALNNYGNFSSVEAMVESFHTIAERFEEVSHLEYAARLLEDEANIQIRNKIFTQLKQSIWERNEVIQSADGSNVVTKNRNTFPKLNLQNKILNSFDSLVHNPSIMNGDVAVLEELKNKLSTLNNSNTNEIQEISEELAAIFNKYNFGINRQGVVNYVRNFGDSQLSNITSLINDLLEFNKVVANASNILKIDNEAQRIYYAGEYSKAKNDEEYTVVPFDKSQLQYKGGYANNIANRISDKFKDYQIVNSEFNSINAENNLVSDILKNNYISKFFERINDNRYNDNPTANAELRDYLVKFTNIPQYQYSNILIEKTLSNGKVIPGLLRLTDTGYELTEYYREFGAQLYNGVSNEVTGKAKSYKDINALEWDIITLNEYANNGDNYEMAKGVKKSKFFTQTPSDAPKTFVFNSYKLDYTGLFNANGSINHGHPIYVAYANIYAKELAEMAQAINFLFETTVKNGVVTIVSDENGKPKIKEEFKDLRKSEARLNYHYRKSILDRNGNPTGNVFKFRSLLIDKVKNLSRYNSETAKRVDMNWLFEEGNVFSLLYGGKNSEISLIQDENGEYNIRLTGGLRNSVYNYIDNYINYRIQEAIAKYSSDKEFVDKYKNASQESFNSFIAEMVLNYEIQYNNLNDMFFGDEAYYKDSRDTIKRNKEYQAGGLAYAGYDLYNVQKHLGDITVTPNKTISIDSSFKYITLEDVQSSGKVLDDLKKQLDIANVSKETRAFILKQFSKDKSEVTDAQSFITLDEFVRRMYLRGEYDSYKDLIEALYDETKPIDNVKLGELSKKIQVQKNFYYDLEIDNDAKLANPIQIKNAEFVLIPRFLGNSELGALAKYMTDNNIGQVNFTTTEKATTNRVLEFWDSHGKFPSKERLKQFNLDIQTKYKTGWYSNLYTQQDIPQHMDGENKAGLQIVKKLIDNIGNTPEGQSLIKDFFDNFTANIQDSFKDAASRIGVEIDAKGNVVYEGNQAKIDNNQFISLIKDELTRRGLDSNYRKYAEINPETGLPYMPAWTNLVRSKIENIVNSIFTNRVTRQVLPGFHASQVSDIGMTELSGRSDLRDLMQSRVEEKHGYSLGRKLTYHKDGSQIVEILLPKWMVKAYNTYDNEGNLVHEVTLEDLQNAGLDTMIGYRIPTEGKQSIAVMKVVGLLDESQGSTIVVPDEWVLQTGADFDIDSIYGIYHTAYFDRNGKPHKVEYIDGEDEVSTYRRYIGYINSLIDKETRKATSSEFTKEEFKEARKAARETVLKANEEYDKFLTDQVRDLIAETDETWILLPREIKDNLTITFKSKELKFGERVDAIVSKMDFYESEYANDEYVAKFAQQYRNIQSVINEQREFYQNVKDNAEQLAIDYADETRRARLEETINARAEIVGAMSLEEFSQLTVAQQNTRDARNNKIVDTFIKIMNLPVSIGENLSSSNFEDIKAAKANIFEGLSETYRNINSVIAQNWYRDANMSGARLKAISVNRDNFASISNKAKTIVDGAHGGFRFTYTYSTEKEAKDAQSKLRKRFRDVTRKGKEVTVDHNQLGWSYDNLNIDNRLITPYSSETTALILDGVKEGGVPNVDLYTFDVYKSIVDCGANYETSILFINQPVITELITRQNANDNVFGETGFNPLIGLRRDMYIRLARTVGIPANSITKKTRLKDVKKMLESRGIEINEDELLEEGIKVTELREHLKDDIESTSYNNTDNLIYQIKALRAFEYFKEIGDQINTNMMVITSDKFGAGKSANEIDNVINRITDIKNNNIARIKKGNPVLKAVTEEGNKYLIDAIYPKTNFNTINDINQDELESAYPSLYYQLKYSCIATEKIIRDSEIFKTQTPQFRELVSKFGIRNLQTIQQLESFIINMSQAQSNFVNTNRFITRSDNEFIPSYNINLISSQQDTRARLYGYTDIVGSFDMSDMSEKNVEAFMKLSPANKVALIQRYTSDNNLFKNLNVEYKGRRNSYDRITIVDSTISTESQYQMFRNAWHNNNPFIKLATMDLIRYSMVVEGYKFKGGTVSKIIPVELLYGQDTGIDSDNGVSSATNIINDSDRAINSMIQYGSEIGTYERASNDAATIEKLRDLFFRTNPNNPDVLVFENKKYKESNKITFNRLGVGKLSFKEAQERGMITGSENNRRYRHYAKTNDNNKNLRLYKLVYYNDTVYMLPTNPLEQNEIGEVSVNPDNNRMFLPLDILEDVSINQYDAAFISSVNIGITSDTRKFMVLPTVFERGADTLIEEVFPNSIVLTSPIKEQQIDTSRKYIVAITNNNILLETIESLDAAGVHDYVVAAPNMNYNNIRRIINERNNADIAAKRLQAAMTKLDANEVQLRKKKSDNSESPYYAQLKASINQTINDVNVNGIGFVPVLQTVIDNTGFRPNGYFRYEKEGNVYIVTNLGRITTKSVNLAPDYSYSKKTVINSVSQLEFPRRNALTQVVKENARLDKFANNNIIRVQTEENFINEDVLESALVDNDREINEYISRVIESVERSNANVEEAALNDAFRSFAAIDLRSNTATKLNDNLREQALKIINGYTNRRIDDFLFDIHNFYTTYVTNSNGTYQLDENGNKIVKEKWSITNKKLFDRMLEDETLRTRYEMFLDDINRFVEDYSIIEAIQPYDIDEAHNVSETEEEIEGLRRTNDMLKQIKDKFKRIKDLDNVVKRSTKMYFDSYITSLSSDPRVQSNMLSITEAFEDENFFQFWLADSQETHIPIVQIVLKQMMNQLRASEISARDKKIAFTSAISTIIEDAKNNGINVSLNDILDENGNLLLPYNESFTDKLRSLKEAVKLAQIDDPNCRDGLIYKKAKDELEKFLIDNVEREYNKKFYQDYYNMNQILNKYPQTYVKLMKILHEEGDILSTMIDNDYSTLTVQNARRLETLRDELAEMRATIDMDGNYKENYQEANAVNNYLSRRRQLNNKYKESKPKDAFTIRYKQAIEGLQYPETSETYRESVEWLKANTDYKLKGEFLDELKKAYMDTRLGNPFDSFVRTMAYGKYDSEGVIDGTKFTDVQIANLKKHQEQMFAAAVGRVKPNEQKAQEWLDNHVSYINTVYYEAMYVAMNKMGKEVFDKWYIDNHVVNPITKEYEPLPIWRQMVVKDEANNMEYSAKYKWLETKVKEQYKNPNYDEVKLQPSTNKYRNDKYYGMNNYQQQLYNEVDSLLNELVKDKRSRTYINRGYLPNQAIEQPSQGFADYWQDFKRSHGWYDTPNKSDIELNLYKRFSNAPMLHSLSEVKLLPIREQQEGETKEEYLTYVRETQAKNNELRKQRAQENAERNNPNVLERLNSFIDSMYNFNTRNDIARLAKITSNQLRNMDIIKRNPNDKLMDNRLLSRITGKQEIRTTKSDDSNIVKHFENQVRKLVFNEFEMDEGTRSKVSRVMRNMVSSKFMMLNITGGIANVLYGKTQIQMEMAAGQFFKYKDFRKGENEWMQNVGSYLADAYNETTNNETNAVIRLFNVIESDMVTERYGKGSNPMGKLENLLFIQQTAGEHYMQNTTLLAMLHSHRVVNVDGKNKIMSFEQYAMNLREEALLKVLRKNNPELVSKYETFKDKVLESYVEKERYVKFKADIITDFLRSIPKELRQEFKTTYKEDTKEERIKFEQHPSFRESLILKNGVATLKKDSGLTNDDIAAFRNKVISVNHQIHGIYDKIGANQLQQSWWGALLMQFHKHLVPGYQKRFGYRLGHFDGIYNETRESISKGTYVSLGEFIAMPFKKYYELNDSNELQAVRTLQGIAKGYADFVANLTTYYNILPEYDKANIRRCLGEWIAITKAVALFVVGKLILDDDDDSTQVADYILYSADRLMSETIQYTPWGIANEGKKLYSQPVAALSIASDNLKLLEACCSYIVTGNPDDLYYNSGTYSGENKLKVNIMKQIPLVNQIIKHQRLGANNSYYKVRSSPFSGLGQIVANMITDEDEE</sequence>
<name>A0A7S5UMU3_9CAUD</name>
<dbReference type="EMBL" id="MN917146">
    <property type="protein sequence ID" value="QIG59143.1"/>
    <property type="molecule type" value="Genomic_DNA"/>
</dbReference>
<proteinExistence type="predicted"/>
<keyword evidence="4" id="KW-1185">Reference proteome</keyword>
<feature type="compositionally biased region" description="Basic and acidic residues" evidence="2">
    <location>
        <begin position="253"/>
        <end position="262"/>
    </location>
</feature>
<protein>
    <submittedName>
        <fullName evidence="3">Putative RNAP catalytic subunit</fullName>
    </submittedName>
</protein>
<evidence type="ECO:0000256" key="2">
    <source>
        <dbReference type="SAM" id="MobiDB-lite"/>
    </source>
</evidence>
<feature type="region of interest" description="Disordered" evidence="2">
    <location>
        <begin position="241"/>
        <end position="264"/>
    </location>
</feature>
<accession>A0A7S5UMU3</accession>
<evidence type="ECO:0000256" key="1">
    <source>
        <dbReference type="SAM" id="Coils"/>
    </source>
</evidence>
<dbReference type="Proteomes" id="UP000595483">
    <property type="component" value="Segment"/>
</dbReference>
<evidence type="ECO:0000313" key="4">
    <source>
        <dbReference type="Proteomes" id="UP000595483"/>
    </source>
</evidence>
<gene>
    <name evidence="3" type="ORF">crAss002_33</name>
</gene>
<feature type="coiled-coil region" evidence="1">
    <location>
        <begin position="3570"/>
        <end position="3597"/>
    </location>
</feature>